<comment type="caution">
    <text evidence="3">The sequence shown here is derived from an EMBL/GenBank/DDBJ whole genome shotgun (WGS) entry which is preliminary data.</text>
</comment>
<dbReference type="SMART" id="SM00238">
    <property type="entry name" value="BIR"/>
    <property type="match status" value="1"/>
</dbReference>
<dbReference type="EMBL" id="JAEAOA010002300">
    <property type="protein sequence ID" value="KAK3576359.1"/>
    <property type="molecule type" value="Genomic_DNA"/>
</dbReference>
<dbReference type="PANTHER" id="PTHR10044:SF139">
    <property type="entry name" value="DEATH-ASSOCIATED INHIBITOR OF APOPTOSIS 2"/>
    <property type="match status" value="1"/>
</dbReference>
<dbReference type="InterPro" id="IPR001370">
    <property type="entry name" value="BIR_rpt"/>
</dbReference>
<dbReference type="GO" id="GO:0043066">
    <property type="term" value="P:negative regulation of apoptotic process"/>
    <property type="evidence" value="ECO:0007669"/>
    <property type="project" value="TreeGrafter"/>
</dbReference>
<evidence type="ECO:0000313" key="3">
    <source>
        <dbReference type="EMBL" id="KAK3576359.1"/>
    </source>
</evidence>
<reference evidence="3" key="1">
    <citation type="journal article" date="2021" name="Genome Biol. Evol.">
        <title>A High-Quality Reference Genome for a Parasitic Bivalve with Doubly Uniparental Inheritance (Bivalvia: Unionida).</title>
        <authorList>
            <person name="Smith C.H."/>
        </authorList>
    </citation>
    <scope>NUCLEOTIDE SEQUENCE</scope>
    <source>
        <strain evidence="3">CHS0354</strain>
    </source>
</reference>
<dbReference type="FunFam" id="1.10.1170.10:FF:000003">
    <property type="entry name" value="E3 ubiquitin-protein ligase XIAP"/>
    <property type="match status" value="1"/>
</dbReference>
<dbReference type="GO" id="GO:0031398">
    <property type="term" value="P:positive regulation of protein ubiquitination"/>
    <property type="evidence" value="ECO:0007669"/>
    <property type="project" value="TreeGrafter"/>
</dbReference>
<dbReference type="SUPFAM" id="SSF57924">
    <property type="entry name" value="Inhibitor of apoptosis (IAP) repeat"/>
    <property type="match status" value="1"/>
</dbReference>
<feature type="compositionally biased region" description="Polar residues" evidence="2">
    <location>
        <begin position="574"/>
        <end position="584"/>
    </location>
</feature>
<sequence length="614" mass="70078">MEQLMDCNLVIIHLKTTKKNERMDVCRGYFEMIENGVFIIDNLFETIYYFPELFPNHEIQACMQKNSCTIFSSIQKCICSLNHQNWNIILVDYKHAYVIEKTDRLVQILQDLSKKYRKVFDFEYDAIKNHMQEKTISENGKEDVSFKHTEKFESMVDCGNAKFESMVDCGNAKSESMVYCGNAKCESMVDCGNAKCESHERKNSMQMRRRVLKPWRKMKEELHNEKYFPHLAGDVELLSMPIFRIHATLMAVVNSNIDPYTLCGADSSLGEIVYDRAGPDSVVPHTQPAYQTNTRNVAVPNATVSNDNPTQTRQLEESSNSESFPSSIHGAHEQYRNQQNCISSGKISEREHFSNSMNNVEATGGTSVPVFTASDHIRSPQYQAYHVRLSTFTRWPSNMTQKPEQIAQAGFYYTGLQDVVRCFACDGGLKNWDPEDDPWIEQARWFPQCPFVQKVKGQEFVNLVRRMAEESDEEEDAVVHSTFQRNNPMADSPALKQLNLGNDADEPSQLETGAAKIVIQTGYSKSTVAIAVDEIISKGKRKYTAQDIIEIILEKEDIGERLPKDGRSELPRIPSQSIKSSQSTTEERTREKYLDKFGRTDLLANKTAKEYGSE</sequence>
<evidence type="ECO:0000313" key="4">
    <source>
        <dbReference type="Proteomes" id="UP001195483"/>
    </source>
</evidence>
<accession>A0AAE0VFA1</accession>
<dbReference type="GO" id="GO:0005737">
    <property type="term" value="C:cytoplasm"/>
    <property type="evidence" value="ECO:0007669"/>
    <property type="project" value="TreeGrafter"/>
</dbReference>
<dbReference type="Gene3D" id="1.10.1170.10">
    <property type="entry name" value="Inhibitor Of Apoptosis Protein (2mihbC-IAP-1), Chain A"/>
    <property type="match status" value="1"/>
</dbReference>
<protein>
    <submittedName>
        <fullName evidence="3">Uncharacterized protein</fullName>
    </submittedName>
</protein>
<organism evidence="3 4">
    <name type="scientific">Potamilus streckersoni</name>
    <dbReference type="NCBI Taxonomy" id="2493646"/>
    <lineage>
        <taxon>Eukaryota</taxon>
        <taxon>Metazoa</taxon>
        <taxon>Spiralia</taxon>
        <taxon>Lophotrochozoa</taxon>
        <taxon>Mollusca</taxon>
        <taxon>Bivalvia</taxon>
        <taxon>Autobranchia</taxon>
        <taxon>Heteroconchia</taxon>
        <taxon>Palaeoheterodonta</taxon>
        <taxon>Unionida</taxon>
        <taxon>Unionoidea</taxon>
        <taxon>Unionidae</taxon>
        <taxon>Ambleminae</taxon>
        <taxon>Lampsilini</taxon>
        <taxon>Potamilus</taxon>
    </lineage>
</organism>
<feature type="compositionally biased region" description="Polar residues" evidence="2">
    <location>
        <begin position="300"/>
        <end position="313"/>
    </location>
</feature>
<evidence type="ECO:0000256" key="2">
    <source>
        <dbReference type="SAM" id="MobiDB-lite"/>
    </source>
</evidence>
<evidence type="ECO:0000256" key="1">
    <source>
        <dbReference type="ARBA" id="ARBA00022703"/>
    </source>
</evidence>
<keyword evidence="1" id="KW-0053">Apoptosis</keyword>
<reference evidence="3" key="2">
    <citation type="journal article" date="2021" name="Genome Biol. Evol.">
        <title>Developing a high-quality reference genome for a parasitic bivalve with doubly uniparental inheritance (Bivalvia: Unionida).</title>
        <authorList>
            <person name="Smith C.H."/>
        </authorList>
    </citation>
    <scope>NUCLEOTIDE SEQUENCE</scope>
    <source>
        <strain evidence="3">CHS0354</strain>
        <tissue evidence="3">Mantle</tissue>
    </source>
</reference>
<keyword evidence="4" id="KW-1185">Reference proteome</keyword>
<dbReference type="GO" id="GO:0006915">
    <property type="term" value="P:apoptotic process"/>
    <property type="evidence" value="ECO:0007669"/>
    <property type="project" value="UniProtKB-KW"/>
</dbReference>
<gene>
    <name evidence="3" type="ORF">CHS0354_039295</name>
</gene>
<dbReference type="InterPro" id="IPR050784">
    <property type="entry name" value="IAP"/>
</dbReference>
<name>A0AAE0VFA1_9BIVA</name>
<feature type="compositionally biased region" description="Low complexity" evidence="2">
    <location>
        <begin position="317"/>
        <end position="327"/>
    </location>
</feature>
<dbReference type="GO" id="GO:0061630">
    <property type="term" value="F:ubiquitin protein ligase activity"/>
    <property type="evidence" value="ECO:0007669"/>
    <property type="project" value="TreeGrafter"/>
</dbReference>
<feature type="region of interest" description="Disordered" evidence="2">
    <location>
        <begin position="300"/>
        <end position="328"/>
    </location>
</feature>
<dbReference type="PROSITE" id="PS50143">
    <property type="entry name" value="BIR_REPEAT_2"/>
    <property type="match status" value="1"/>
</dbReference>
<dbReference type="GO" id="GO:0051726">
    <property type="term" value="P:regulation of cell cycle"/>
    <property type="evidence" value="ECO:0007669"/>
    <property type="project" value="TreeGrafter"/>
</dbReference>
<dbReference type="AlphaFoldDB" id="A0AAE0VFA1"/>
<dbReference type="Pfam" id="PF00653">
    <property type="entry name" value="BIR"/>
    <property type="match status" value="1"/>
</dbReference>
<dbReference type="Proteomes" id="UP001195483">
    <property type="component" value="Unassembled WGS sequence"/>
</dbReference>
<reference evidence="3" key="3">
    <citation type="submission" date="2023-05" db="EMBL/GenBank/DDBJ databases">
        <authorList>
            <person name="Smith C.H."/>
        </authorList>
    </citation>
    <scope>NUCLEOTIDE SEQUENCE</scope>
    <source>
        <strain evidence="3">CHS0354</strain>
        <tissue evidence="3">Mantle</tissue>
    </source>
</reference>
<dbReference type="PANTHER" id="PTHR10044">
    <property type="entry name" value="INHIBITOR OF APOPTOSIS"/>
    <property type="match status" value="1"/>
</dbReference>
<proteinExistence type="predicted"/>
<dbReference type="GO" id="GO:0005634">
    <property type="term" value="C:nucleus"/>
    <property type="evidence" value="ECO:0007669"/>
    <property type="project" value="TreeGrafter"/>
</dbReference>
<feature type="region of interest" description="Disordered" evidence="2">
    <location>
        <begin position="562"/>
        <end position="592"/>
    </location>
</feature>
<dbReference type="CDD" id="cd00022">
    <property type="entry name" value="BIR"/>
    <property type="match status" value="1"/>
</dbReference>
<dbReference type="GO" id="GO:0043027">
    <property type="term" value="F:cysteine-type endopeptidase inhibitor activity involved in apoptotic process"/>
    <property type="evidence" value="ECO:0007669"/>
    <property type="project" value="TreeGrafter"/>
</dbReference>